<evidence type="ECO:0000256" key="1">
    <source>
        <dbReference type="ARBA" id="ARBA00004906"/>
    </source>
</evidence>
<dbReference type="InterPro" id="IPR013083">
    <property type="entry name" value="Znf_RING/FYVE/PHD"/>
</dbReference>
<feature type="non-terminal residue" evidence="8">
    <location>
        <position position="1"/>
    </location>
</feature>
<sequence length="451" mass="51701">MIVGQLKDNPDYPKLVHRRDLADAQVAAIQERDNEHSGDEEHGEYAVDEEDEQERKREHVVEARKCGCCFDEIANGHVTRCPGDHAFCTDCIVGYASVELGGQKSILKCMDTSECDQIFSDRELRLHLPDRLIQLYDQLTQHRELREANIEGLEDCPFCPWAQIVDGYGHFCNNERSFEPDGRCLLWDTKPLKELHLEEVQAAAKRALNEQKPIARAAATRVVQHQHQRYAEPELVHDARGHRWVVKEEAFERAVLAHGAGPEVAAPVVAPLEQREYDDLNGRRLAEGNRRVAEHARLRVDPGDGAARDVGRVIRQPPALVHAHARDQVQVPDNLEQLQQEMAQAKHEASLARRRATEAQKRVDEVRGREKLYYQMLNAGMDVHPKHDFCFYYPPGIKRIRKTPDGFNPKRERKAREAHLQFALDEEQQYMKISDAAYKRLREARAALRKG</sequence>
<evidence type="ECO:0000313" key="9">
    <source>
        <dbReference type="Proteomes" id="UP001140091"/>
    </source>
</evidence>
<keyword evidence="6" id="KW-0175">Coiled coil</keyword>
<evidence type="ECO:0000256" key="6">
    <source>
        <dbReference type="SAM" id="Coils"/>
    </source>
</evidence>
<keyword evidence="3" id="KW-0863">Zinc-finger</keyword>
<proteinExistence type="predicted"/>
<keyword evidence="4" id="KW-0833">Ubl conjugation pathway</keyword>
<gene>
    <name evidence="8" type="ORF">H1R20_g14149</name>
</gene>
<evidence type="ECO:0000256" key="7">
    <source>
        <dbReference type="SAM" id="MobiDB-lite"/>
    </source>
</evidence>
<comment type="pathway">
    <text evidence="1">Protein modification; protein ubiquitination.</text>
</comment>
<dbReference type="GO" id="GO:0008270">
    <property type="term" value="F:zinc ion binding"/>
    <property type="evidence" value="ECO:0007669"/>
    <property type="project" value="UniProtKB-KW"/>
</dbReference>
<dbReference type="Gene3D" id="3.30.40.10">
    <property type="entry name" value="Zinc/RING finger domain, C3HC4 (zinc finger)"/>
    <property type="match status" value="1"/>
</dbReference>
<evidence type="ECO:0000256" key="3">
    <source>
        <dbReference type="ARBA" id="ARBA00022771"/>
    </source>
</evidence>
<keyword evidence="5" id="KW-0862">Zinc</keyword>
<keyword evidence="9" id="KW-1185">Reference proteome</keyword>
<evidence type="ECO:0000256" key="4">
    <source>
        <dbReference type="ARBA" id="ARBA00022786"/>
    </source>
</evidence>
<dbReference type="InterPro" id="IPR051628">
    <property type="entry name" value="LUBAC_E3_Ligases"/>
</dbReference>
<comment type="caution">
    <text evidence="8">The sequence shown here is derived from an EMBL/GenBank/DDBJ whole genome shotgun (WGS) entry which is preliminary data.</text>
</comment>
<organism evidence="8 9">
    <name type="scientific">Candolleomyces eurysporus</name>
    <dbReference type="NCBI Taxonomy" id="2828524"/>
    <lineage>
        <taxon>Eukaryota</taxon>
        <taxon>Fungi</taxon>
        <taxon>Dikarya</taxon>
        <taxon>Basidiomycota</taxon>
        <taxon>Agaricomycotina</taxon>
        <taxon>Agaricomycetes</taxon>
        <taxon>Agaricomycetidae</taxon>
        <taxon>Agaricales</taxon>
        <taxon>Agaricineae</taxon>
        <taxon>Psathyrellaceae</taxon>
        <taxon>Candolleomyces</taxon>
    </lineage>
</organism>
<dbReference type="Proteomes" id="UP001140091">
    <property type="component" value="Unassembled WGS sequence"/>
</dbReference>
<dbReference type="SUPFAM" id="SSF57850">
    <property type="entry name" value="RING/U-box"/>
    <property type="match status" value="1"/>
</dbReference>
<name>A0A9W8IYB8_9AGAR</name>
<dbReference type="AlphaFoldDB" id="A0A9W8IYB8"/>
<dbReference type="EMBL" id="JANBPK010001472">
    <property type="protein sequence ID" value="KAJ2922964.1"/>
    <property type="molecule type" value="Genomic_DNA"/>
</dbReference>
<accession>A0A9W8IYB8</accession>
<reference evidence="8" key="1">
    <citation type="submission" date="2022-06" db="EMBL/GenBank/DDBJ databases">
        <title>Genome Sequence of Candolleomyces eurysporus.</title>
        <authorList>
            <person name="Buettner E."/>
        </authorList>
    </citation>
    <scope>NUCLEOTIDE SEQUENCE</scope>
    <source>
        <strain evidence="8">VTCC 930004</strain>
    </source>
</reference>
<dbReference type="OrthoDB" id="10009520at2759"/>
<evidence type="ECO:0000313" key="8">
    <source>
        <dbReference type="EMBL" id="KAJ2922964.1"/>
    </source>
</evidence>
<feature type="coiled-coil region" evidence="6">
    <location>
        <begin position="335"/>
        <end position="362"/>
    </location>
</feature>
<dbReference type="PANTHER" id="PTHR22770:SF47">
    <property type="entry name" value="E3 UBIQUITIN-PROTEIN LIGASE RNF216"/>
    <property type="match status" value="1"/>
</dbReference>
<evidence type="ECO:0000256" key="5">
    <source>
        <dbReference type="ARBA" id="ARBA00022833"/>
    </source>
</evidence>
<evidence type="ECO:0008006" key="10">
    <source>
        <dbReference type="Google" id="ProtNLM"/>
    </source>
</evidence>
<dbReference type="PANTHER" id="PTHR22770">
    <property type="entry name" value="UBIQUITIN CONJUGATING ENZYME 7 INTERACTING PROTEIN-RELATED"/>
    <property type="match status" value="1"/>
</dbReference>
<evidence type="ECO:0000256" key="2">
    <source>
        <dbReference type="ARBA" id="ARBA00022723"/>
    </source>
</evidence>
<feature type="region of interest" description="Disordered" evidence="7">
    <location>
        <begin position="29"/>
        <end position="54"/>
    </location>
</feature>
<keyword evidence="2" id="KW-0479">Metal-binding</keyword>
<protein>
    <recommendedName>
        <fullName evidence="10">RING-type domain-containing protein</fullName>
    </recommendedName>
</protein>
<feature type="compositionally biased region" description="Basic and acidic residues" evidence="7">
    <location>
        <begin position="30"/>
        <end position="45"/>
    </location>
</feature>